<dbReference type="PANTHER" id="PTHR43156">
    <property type="entry name" value="STAGE II SPORULATION PROTEIN E-RELATED"/>
    <property type="match status" value="1"/>
</dbReference>
<accession>A0ABS8DKS0</accession>
<dbReference type="RefSeq" id="WP_066733485.1">
    <property type="nucleotide sequence ID" value="NZ_JAJCIQ010000016.1"/>
</dbReference>
<dbReference type="InterPro" id="IPR001932">
    <property type="entry name" value="PPM-type_phosphatase-like_dom"/>
</dbReference>
<dbReference type="Pfam" id="PF07228">
    <property type="entry name" value="SpoIIE"/>
    <property type="match status" value="1"/>
</dbReference>
<proteinExistence type="predicted"/>
<feature type="domain" description="PPM-type phosphatase" evidence="2">
    <location>
        <begin position="255"/>
        <end position="465"/>
    </location>
</feature>
<dbReference type="SUPFAM" id="SSF81606">
    <property type="entry name" value="PP2C-like"/>
    <property type="match status" value="1"/>
</dbReference>
<comment type="caution">
    <text evidence="3">The sequence shown here is derived from an EMBL/GenBank/DDBJ whole genome shotgun (WGS) entry which is preliminary data.</text>
</comment>
<keyword evidence="1" id="KW-0378">Hydrolase</keyword>
<dbReference type="InterPro" id="IPR052016">
    <property type="entry name" value="Bact_Sigma-Reg"/>
</dbReference>
<organism evidence="3 4">
    <name type="scientific">Bariatricus massiliensis</name>
    <dbReference type="NCBI Taxonomy" id="1745713"/>
    <lineage>
        <taxon>Bacteria</taxon>
        <taxon>Bacillati</taxon>
        <taxon>Bacillota</taxon>
        <taxon>Clostridia</taxon>
        <taxon>Lachnospirales</taxon>
        <taxon>Lachnospiraceae</taxon>
        <taxon>Bariatricus</taxon>
    </lineage>
</organism>
<dbReference type="EMBL" id="JAJCIS010000016">
    <property type="protein sequence ID" value="MCB7388947.1"/>
    <property type="molecule type" value="Genomic_DNA"/>
</dbReference>
<reference evidence="3 4" key="1">
    <citation type="submission" date="2021-10" db="EMBL/GenBank/DDBJ databases">
        <title>Collection of gut derived symbiotic bacterial strains cultured from healthy donors.</title>
        <authorList>
            <person name="Lin H."/>
            <person name="Littmann E."/>
            <person name="Kohout C."/>
            <person name="Pamer E.G."/>
        </authorList>
    </citation>
    <scope>NUCLEOTIDE SEQUENCE [LARGE SCALE GENOMIC DNA]</scope>
    <source>
        <strain evidence="3 4">DFI.1.165</strain>
    </source>
</reference>
<protein>
    <submittedName>
        <fullName evidence="3">SpoIIE family protein phosphatase</fullName>
    </submittedName>
</protein>
<evidence type="ECO:0000313" key="4">
    <source>
        <dbReference type="Proteomes" id="UP001299546"/>
    </source>
</evidence>
<evidence type="ECO:0000256" key="1">
    <source>
        <dbReference type="ARBA" id="ARBA00022801"/>
    </source>
</evidence>
<dbReference type="PANTHER" id="PTHR43156:SF2">
    <property type="entry name" value="STAGE II SPORULATION PROTEIN E"/>
    <property type="match status" value="1"/>
</dbReference>
<dbReference type="InterPro" id="IPR036457">
    <property type="entry name" value="PPM-type-like_dom_sf"/>
</dbReference>
<dbReference type="SMART" id="SM00331">
    <property type="entry name" value="PP2C_SIG"/>
    <property type="match status" value="1"/>
</dbReference>
<dbReference type="Gene3D" id="3.60.40.10">
    <property type="entry name" value="PPM-type phosphatase domain"/>
    <property type="match status" value="1"/>
</dbReference>
<sequence length="468" mass="52496">MEDKKDGQAVILNPYVTQADRFAMSLRHLADTFLKLEGPRERFTTEEINDMFEQVAGKVCASCENRKKCLENNRPHVYQMVYELLCVVEEYGTELNVEMKRKLQKRCIMAPRFLRETLEVFQEAKKMLVWNNKMVQSREGCAVQLDTFARMIQHATRELEASIFTDPPLEKRIKTRFKKAGIRLLSTVFFVTPQGRYEIHVTVKPEKGKCITTKAMARLLSQCASRNMSPARDERPVLSQEYCTIICVEGPCFYTMQGIAKIGKGCQKISGDSFLMTQIPGGQEAAILSDGMGSGEAAFKESAMVVEMLEELLKAGFPKETALEMMNTALVMGREEVFFSTVDMSVFDLYTGNCEFIKAGAAQTFIRHDGNMEHIYSESLPLGVVKSTAAAAVKRKLSSGDMVVMVTDGVLDALPHGEEEKLLDMIIGGTPLENPKELAHYILEKVLELGNTEPLDDMTVLVAGIWQM</sequence>
<evidence type="ECO:0000313" key="3">
    <source>
        <dbReference type="EMBL" id="MCB7388947.1"/>
    </source>
</evidence>
<keyword evidence="4" id="KW-1185">Reference proteome</keyword>
<evidence type="ECO:0000259" key="2">
    <source>
        <dbReference type="SMART" id="SM00331"/>
    </source>
</evidence>
<dbReference type="Pfam" id="PF19732">
    <property type="entry name" value="SpoIIE_N"/>
    <property type="match status" value="1"/>
</dbReference>
<dbReference type="InterPro" id="IPR045768">
    <property type="entry name" value="SpoIIE_N"/>
</dbReference>
<gene>
    <name evidence="3" type="ORF">LIZ65_16790</name>
</gene>
<name>A0ABS8DKS0_9FIRM</name>
<dbReference type="Proteomes" id="UP001299546">
    <property type="component" value="Unassembled WGS sequence"/>
</dbReference>